<comment type="caution">
    <text evidence="3">The sequence shown here is derived from an EMBL/GenBank/DDBJ whole genome shotgun (WGS) entry which is preliminary data.</text>
</comment>
<evidence type="ECO:0000259" key="2">
    <source>
        <dbReference type="Pfam" id="PF11678"/>
    </source>
</evidence>
<feature type="non-terminal residue" evidence="3">
    <location>
        <position position="1"/>
    </location>
</feature>
<organism evidence="3 4">
    <name type="scientific">Burkholderia cepacia</name>
    <name type="common">Pseudomonas cepacia</name>
    <dbReference type="NCBI Taxonomy" id="292"/>
    <lineage>
        <taxon>Bacteria</taxon>
        <taxon>Pseudomonadati</taxon>
        <taxon>Pseudomonadota</taxon>
        <taxon>Betaproteobacteria</taxon>
        <taxon>Burkholderiales</taxon>
        <taxon>Burkholderiaceae</taxon>
        <taxon>Burkholderia</taxon>
        <taxon>Burkholderia cepacia complex</taxon>
    </lineage>
</organism>
<accession>A0AAQ0F6I3</accession>
<proteinExistence type="predicted"/>
<dbReference type="EMBL" id="QLUZ01000029">
    <property type="protein sequence ID" value="RAQ01095.1"/>
    <property type="molecule type" value="Genomic_DNA"/>
</dbReference>
<dbReference type="InterPro" id="IPR021692">
    <property type="entry name" value="Tle3_C"/>
</dbReference>
<evidence type="ECO:0000313" key="4">
    <source>
        <dbReference type="Proteomes" id="UP000248899"/>
    </source>
</evidence>
<dbReference type="Pfam" id="PF11678">
    <property type="entry name" value="Tle3_C"/>
    <property type="match status" value="1"/>
</dbReference>
<reference evidence="3 4" key="1">
    <citation type="submission" date="2018-06" db="EMBL/GenBank/DDBJ databases">
        <title>Towards the identification of Burkholderia cepacia strain which caused fatal septicemia.</title>
        <authorList>
            <person name="Bui L.A.T."/>
            <person name="Zakharova I.B."/>
            <person name="Shpak I.M."/>
            <person name="Teteryatnikova N."/>
            <person name="Ustinov D.V."/>
            <person name="Kuzyutina Y.A."/>
            <person name="Nguyen H.N."/>
            <person name="Antonov A.S."/>
            <person name="Avdyusheva E.F."/>
            <person name="Victorov D.V."/>
        </authorList>
    </citation>
    <scope>NUCLEOTIDE SEQUENCE [LARGE SCALE GENOMIC DNA]</scope>
    <source>
        <strain evidence="3 4">PT02</strain>
    </source>
</reference>
<feature type="compositionally biased region" description="Basic and acidic residues" evidence="1">
    <location>
        <begin position="65"/>
        <end position="91"/>
    </location>
</feature>
<name>A0AAQ0F6I3_BURCE</name>
<dbReference type="Proteomes" id="UP000248899">
    <property type="component" value="Unassembled WGS sequence"/>
</dbReference>
<feature type="domain" description="Antibacterial effector protein Tle3 C-terminal" evidence="2">
    <location>
        <begin position="157"/>
        <end position="206"/>
    </location>
</feature>
<feature type="region of interest" description="Disordered" evidence="1">
    <location>
        <begin position="43"/>
        <end position="102"/>
    </location>
</feature>
<evidence type="ECO:0000313" key="3">
    <source>
        <dbReference type="EMBL" id="RAQ01095.1"/>
    </source>
</evidence>
<dbReference type="RefSeq" id="WP_146756387.1">
    <property type="nucleotide sequence ID" value="NZ_QLUZ01000029.1"/>
</dbReference>
<gene>
    <name evidence="3" type="ORF">DPR02_32815</name>
</gene>
<dbReference type="AlphaFoldDB" id="A0AAQ0F6I3"/>
<evidence type="ECO:0000256" key="1">
    <source>
        <dbReference type="SAM" id="MobiDB-lite"/>
    </source>
</evidence>
<protein>
    <recommendedName>
        <fullName evidence="2">Antibacterial effector protein Tle3 C-terminal domain-containing protein</fullName>
    </recommendedName>
</protein>
<sequence length="265" mass="29670">FSSAMNMFRVNADPPKGWEILADAPALDETFPPQALRFDKPILTEDGEATSAFNEDNDPPSAWRDAGKIDAAKRADDPYDQYKAKNKDGDAHGTAASEAGQRYEDRALMRMEARRTLNTEWLDSDGHVIGEDGKSALPEGYKEWRDKQIVDWLDRGTTNSPTNHSTTMTNPEHAEKALAYDVAIGPCYLTPDQMYDLRIEADWRMGDGIPDGHPNKKYTQYFMLGVIDDVSMQEWVHADNSEGKIPTKIVDEREGQIYLNAGGPL</sequence>